<evidence type="ECO:0000259" key="3">
    <source>
        <dbReference type="PROSITE" id="PS50222"/>
    </source>
</evidence>
<dbReference type="Gene3D" id="1.10.238.10">
    <property type="entry name" value="EF-hand"/>
    <property type="match status" value="2"/>
</dbReference>
<feature type="signal peptide" evidence="2">
    <location>
        <begin position="1"/>
        <end position="21"/>
    </location>
</feature>
<evidence type="ECO:0000313" key="4">
    <source>
        <dbReference type="EMBL" id="BBF80636.1"/>
    </source>
</evidence>
<evidence type="ECO:0000256" key="2">
    <source>
        <dbReference type="SAM" id="SignalP"/>
    </source>
</evidence>
<reference evidence="5" key="1">
    <citation type="journal article" date="2017" name="Biotechnol. Biofuels">
        <title>Evaluation of environmental bacterial communities as a factor affecting the growth of duckweed Lemna minor.</title>
        <authorList>
            <person name="Ishizawa H."/>
            <person name="Kuroda M."/>
            <person name="Morikawa M."/>
            <person name="Ike M."/>
        </authorList>
    </citation>
    <scope>NUCLEOTIDE SEQUENCE [LARGE SCALE GENOMIC DNA]</scope>
    <source>
        <strain evidence="5">M6</strain>
    </source>
</reference>
<dbReference type="CDD" id="cd00051">
    <property type="entry name" value="EFh"/>
    <property type="match status" value="1"/>
</dbReference>
<dbReference type="InterPro" id="IPR018247">
    <property type="entry name" value="EF_Hand_1_Ca_BS"/>
</dbReference>
<feature type="region of interest" description="Disordered" evidence="1">
    <location>
        <begin position="21"/>
        <end position="65"/>
    </location>
</feature>
<proteinExistence type="predicted"/>
<protein>
    <recommendedName>
        <fullName evidence="3">EF-hand domain-containing protein</fullName>
    </recommendedName>
</protein>
<dbReference type="RefSeq" id="WP_126421081.1">
    <property type="nucleotide sequence ID" value="NZ_AP018827.1"/>
</dbReference>
<dbReference type="InterPro" id="IPR002048">
    <property type="entry name" value="EF_hand_dom"/>
</dbReference>
<reference evidence="5" key="2">
    <citation type="journal article" date="2017" name="Plant Physiol. Biochem.">
        <title>Differential oxidative and antioxidative response of duckweed Lemna minor toward plant growth promoting/inhibiting bacteria.</title>
        <authorList>
            <person name="Ishizawa H."/>
            <person name="Kuroda M."/>
            <person name="Morikawa M."/>
            <person name="Ike M."/>
        </authorList>
    </citation>
    <scope>NUCLEOTIDE SEQUENCE [LARGE SCALE GENOMIC DNA]</scope>
    <source>
        <strain evidence="5">M6</strain>
    </source>
</reference>
<dbReference type="SMART" id="SM00054">
    <property type="entry name" value="EFh"/>
    <property type="match status" value="2"/>
</dbReference>
<dbReference type="Pfam" id="PF13202">
    <property type="entry name" value="EF-hand_5"/>
    <property type="match status" value="1"/>
</dbReference>
<keyword evidence="2" id="KW-0732">Signal</keyword>
<feature type="chain" id="PRO_5017983963" description="EF-hand domain-containing protein" evidence="2">
    <location>
        <begin position="22"/>
        <end position="122"/>
    </location>
</feature>
<evidence type="ECO:0000256" key="1">
    <source>
        <dbReference type="SAM" id="MobiDB-lite"/>
    </source>
</evidence>
<feature type="region of interest" description="Disordered" evidence="1">
    <location>
        <begin position="92"/>
        <end position="122"/>
    </location>
</feature>
<evidence type="ECO:0000313" key="5">
    <source>
        <dbReference type="Proteomes" id="UP000278756"/>
    </source>
</evidence>
<feature type="compositionally biased region" description="Basic and acidic residues" evidence="1">
    <location>
        <begin position="43"/>
        <end position="65"/>
    </location>
</feature>
<dbReference type="Pfam" id="PF00036">
    <property type="entry name" value="EF-hand_1"/>
    <property type="match status" value="1"/>
</dbReference>
<dbReference type="PROSITE" id="PS00018">
    <property type="entry name" value="EF_HAND_1"/>
    <property type="match status" value="1"/>
</dbReference>
<name>A0A3G9G1X1_9CAUL</name>
<sequence>MKKTPLLIASALFLLPAAAMAQTDGQTPPPGGWGNGGPGPRMTPDERFARMDTNKDGFITRDEFKGRRPEAFDMMDANKDGKLTKDEMIAFMKERMGPGGPRGGGPRDGGASSSSSSSSGGN</sequence>
<dbReference type="GO" id="GO:0005509">
    <property type="term" value="F:calcium ion binding"/>
    <property type="evidence" value="ECO:0007669"/>
    <property type="project" value="InterPro"/>
</dbReference>
<gene>
    <name evidence="4" type="ORF">EM6_1221</name>
</gene>
<organism evidence="4 5">
    <name type="scientific">Asticcacaulis excentricus</name>
    <dbReference type="NCBI Taxonomy" id="78587"/>
    <lineage>
        <taxon>Bacteria</taxon>
        <taxon>Pseudomonadati</taxon>
        <taxon>Pseudomonadota</taxon>
        <taxon>Alphaproteobacteria</taxon>
        <taxon>Caulobacterales</taxon>
        <taxon>Caulobacteraceae</taxon>
        <taxon>Asticcacaulis</taxon>
    </lineage>
</organism>
<dbReference type="Proteomes" id="UP000278756">
    <property type="component" value="Chromosome 1"/>
</dbReference>
<dbReference type="SUPFAM" id="SSF47473">
    <property type="entry name" value="EF-hand"/>
    <property type="match status" value="1"/>
</dbReference>
<feature type="domain" description="EF-hand" evidence="3">
    <location>
        <begin position="70"/>
        <end position="98"/>
    </location>
</feature>
<feature type="compositionally biased region" description="Low complexity" evidence="1">
    <location>
        <begin position="109"/>
        <end position="122"/>
    </location>
</feature>
<dbReference type="AlphaFoldDB" id="A0A3G9G1X1"/>
<dbReference type="InterPro" id="IPR011992">
    <property type="entry name" value="EF-hand-dom_pair"/>
</dbReference>
<dbReference type="OrthoDB" id="113323at2"/>
<feature type="compositionally biased region" description="Gly residues" evidence="1">
    <location>
        <begin position="97"/>
        <end position="108"/>
    </location>
</feature>
<dbReference type="EMBL" id="AP018827">
    <property type="protein sequence ID" value="BBF80636.1"/>
    <property type="molecule type" value="Genomic_DNA"/>
</dbReference>
<accession>A0A3G9G1X1</accession>
<dbReference type="PROSITE" id="PS50222">
    <property type="entry name" value="EF_HAND_2"/>
    <property type="match status" value="1"/>
</dbReference>